<evidence type="ECO:0000313" key="4">
    <source>
        <dbReference type="Proteomes" id="UP000294933"/>
    </source>
</evidence>
<dbReference type="Proteomes" id="UP000294933">
    <property type="component" value="Unassembled WGS sequence"/>
</dbReference>
<sequence length="245" mass="27320">MSRQPLKSCLKKGSSRPSTPVPRAPFLGCVDLPGVETPQIEKRAQFNSISQPPYITAHLSVTHPAYMPTPSVCTAVNLHKTLILPTNGETLVIFDVAKPSSSIHTRSPIQKLSSAQRDKLAAHEGFTSITLGCVDFPSKWKIKIKRDDGIRCGDIFDVIYEFLRKPLSEAEINDIPESRRSACEKAFKQRCRKKPVGLSDVELKEGMRRVDYLAGKSMFGGIYLPDHASAKLDKTRWMMRLIEAP</sequence>
<protein>
    <recommendedName>
        <fullName evidence="2">DUF6699 domain-containing protein</fullName>
    </recommendedName>
</protein>
<organism evidence="3 4">
    <name type="scientific">Rickenella mellea</name>
    <dbReference type="NCBI Taxonomy" id="50990"/>
    <lineage>
        <taxon>Eukaryota</taxon>
        <taxon>Fungi</taxon>
        <taxon>Dikarya</taxon>
        <taxon>Basidiomycota</taxon>
        <taxon>Agaricomycotina</taxon>
        <taxon>Agaricomycetes</taxon>
        <taxon>Hymenochaetales</taxon>
        <taxon>Rickenellaceae</taxon>
        <taxon>Rickenella</taxon>
    </lineage>
</organism>
<evidence type="ECO:0000259" key="2">
    <source>
        <dbReference type="Pfam" id="PF20415"/>
    </source>
</evidence>
<name>A0A4Y7Q8M0_9AGAM</name>
<dbReference type="OrthoDB" id="3241567at2759"/>
<evidence type="ECO:0000256" key="1">
    <source>
        <dbReference type="SAM" id="MobiDB-lite"/>
    </source>
</evidence>
<dbReference type="AlphaFoldDB" id="A0A4Y7Q8M0"/>
<accession>A0A4Y7Q8M0</accession>
<evidence type="ECO:0000313" key="3">
    <source>
        <dbReference type="EMBL" id="TDL23170.1"/>
    </source>
</evidence>
<dbReference type="InterPro" id="IPR046522">
    <property type="entry name" value="DUF6699"/>
</dbReference>
<proteinExistence type="predicted"/>
<dbReference type="VEuPathDB" id="FungiDB:BD410DRAFT_170920"/>
<dbReference type="Pfam" id="PF20415">
    <property type="entry name" value="DUF6699"/>
    <property type="match status" value="1"/>
</dbReference>
<dbReference type="EMBL" id="ML170171">
    <property type="protein sequence ID" value="TDL23170.1"/>
    <property type="molecule type" value="Genomic_DNA"/>
</dbReference>
<reference evidence="3 4" key="1">
    <citation type="submission" date="2018-06" db="EMBL/GenBank/DDBJ databases">
        <title>A transcriptomic atlas of mushroom development highlights an independent origin of complex multicellularity.</title>
        <authorList>
            <consortium name="DOE Joint Genome Institute"/>
            <person name="Krizsan K."/>
            <person name="Almasi E."/>
            <person name="Merenyi Z."/>
            <person name="Sahu N."/>
            <person name="Viragh M."/>
            <person name="Koszo T."/>
            <person name="Mondo S."/>
            <person name="Kiss B."/>
            <person name="Balint B."/>
            <person name="Kues U."/>
            <person name="Barry K."/>
            <person name="Hegedus J.C."/>
            <person name="Henrissat B."/>
            <person name="Johnson J."/>
            <person name="Lipzen A."/>
            <person name="Ohm R."/>
            <person name="Nagy I."/>
            <person name="Pangilinan J."/>
            <person name="Yan J."/>
            <person name="Xiong Y."/>
            <person name="Grigoriev I.V."/>
            <person name="Hibbett D.S."/>
            <person name="Nagy L.G."/>
        </authorList>
    </citation>
    <scope>NUCLEOTIDE SEQUENCE [LARGE SCALE GENOMIC DNA]</scope>
    <source>
        <strain evidence="3 4">SZMC22713</strain>
    </source>
</reference>
<feature type="domain" description="DUF6699" evidence="2">
    <location>
        <begin position="93"/>
        <end position="223"/>
    </location>
</feature>
<keyword evidence="4" id="KW-1185">Reference proteome</keyword>
<feature type="region of interest" description="Disordered" evidence="1">
    <location>
        <begin position="1"/>
        <end position="22"/>
    </location>
</feature>
<gene>
    <name evidence="3" type="ORF">BD410DRAFT_170920</name>
</gene>